<dbReference type="AlphaFoldDB" id="A0A0E9VSQ7"/>
<name>A0A0E9VSQ7_ANGAN</name>
<dbReference type="EMBL" id="GBXM01027451">
    <property type="protein sequence ID" value="JAH81126.1"/>
    <property type="molecule type" value="Transcribed_RNA"/>
</dbReference>
<accession>A0A0E9VSQ7</accession>
<organism evidence="2">
    <name type="scientific">Anguilla anguilla</name>
    <name type="common">European freshwater eel</name>
    <name type="synonym">Muraena anguilla</name>
    <dbReference type="NCBI Taxonomy" id="7936"/>
    <lineage>
        <taxon>Eukaryota</taxon>
        <taxon>Metazoa</taxon>
        <taxon>Chordata</taxon>
        <taxon>Craniata</taxon>
        <taxon>Vertebrata</taxon>
        <taxon>Euteleostomi</taxon>
        <taxon>Actinopterygii</taxon>
        <taxon>Neopterygii</taxon>
        <taxon>Teleostei</taxon>
        <taxon>Anguilliformes</taxon>
        <taxon>Anguillidae</taxon>
        <taxon>Anguilla</taxon>
    </lineage>
</organism>
<proteinExistence type="predicted"/>
<feature type="region of interest" description="Disordered" evidence="1">
    <location>
        <begin position="1"/>
        <end position="21"/>
    </location>
</feature>
<sequence length="21" mass="2414">MHPQRNRFTAQFCAGHTAPRS</sequence>
<evidence type="ECO:0000313" key="2">
    <source>
        <dbReference type="EMBL" id="JAH81126.1"/>
    </source>
</evidence>
<reference evidence="2" key="2">
    <citation type="journal article" date="2015" name="Fish Shellfish Immunol.">
        <title>Early steps in the European eel (Anguilla anguilla)-Vibrio vulnificus interaction in the gills: Role of the RtxA13 toxin.</title>
        <authorList>
            <person name="Callol A."/>
            <person name="Pajuelo D."/>
            <person name="Ebbesson L."/>
            <person name="Teles M."/>
            <person name="MacKenzie S."/>
            <person name="Amaro C."/>
        </authorList>
    </citation>
    <scope>NUCLEOTIDE SEQUENCE</scope>
</reference>
<protein>
    <submittedName>
        <fullName evidence="2">Uncharacterized protein</fullName>
    </submittedName>
</protein>
<evidence type="ECO:0000256" key="1">
    <source>
        <dbReference type="SAM" id="MobiDB-lite"/>
    </source>
</evidence>
<reference evidence="2" key="1">
    <citation type="submission" date="2014-11" db="EMBL/GenBank/DDBJ databases">
        <authorList>
            <person name="Amaro Gonzalez C."/>
        </authorList>
    </citation>
    <scope>NUCLEOTIDE SEQUENCE</scope>
</reference>